<name>A0A1U7D5S8_9RHOB</name>
<proteinExistence type="predicted"/>
<protein>
    <submittedName>
        <fullName evidence="1">Uncharacterized protein</fullName>
    </submittedName>
</protein>
<dbReference type="EMBL" id="CP014796">
    <property type="protein sequence ID" value="APX23458.1"/>
    <property type="molecule type" value="Genomic_DNA"/>
</dbReference>
<dbReference type="AlphaFoldDB" id="A0A1U7D5S8"/>
<evidence type="ECO:0000313" key="1">
    <source>
        <dbReference type="EMBL" id="APX23458.1"/>
    </source>
</evidence>
<accession>A0A1U7D5S8</accession>
<dbReference type="Proteomes" id="UP000186559">
    <property type="component" value="Chromosome"/>
</dbReference>
<organism evidence="1 2">
    <name type="scientific">Salipiger profundus</name>
    <dbReference type="NCBI Taxonomy" id="1229727"/>
    <lineage>
        <taxon>Bacteria</taxon>
        <taxon>Pseudomonadati</taxon>
        <taxon>Pseudomonadota</taxon>
        <taxon>Alphaproteobacteria</taxon>
        <taxon>Rhodobacterales</taxon>
        <taxon>Roseobacteraceae</taxon>
        <taxon>Salipiger</taxon>
    </lineage>
</organism>
<dbReference type="STRING" id="1229727.Ga0080559_TMP2662"/>
<keyword evidence="2" id="KW-1185">Reference proteome</keyword>
<sequence>MAVLAAGLAGTMAQAEDAAFRFVWEGANGYEMRGAMSFDAALLGQEQVRARDLTCFEMQGRRDGAPVGRWALGMLDEETTWRLTFLPQSTSFAVFGPGHLMPQAWNMDGAGTDCGEGGFGFNIGNAAQDLCIDGRLVLASQVPPDRPFPAVRDDDVDFSADACMGPMLMSRLDLPR</sequence>
<evidence type="ECO:0000313" key="2">
    <source>
        <dbReference type="Proteomes" id="UP000186559"/>
    </source>
</evidence>
<gene>
    <name evidence="1" type="ORF">Ga0080559_TMP2662</name>
</gene>
<dbReference type="KEGG" id="tpro:Ga0080559_TMP2662"/>
<reference evidence="1 2" key="1">
    <citation type="submission" date="2016-03" db="EMBL/GenBank/DDBJ databases">
        <title>Deep-sea bacteria in the southern Pacific.</title>
        <authorList>
            <person name="Tang K."/>
        </authorList>
    </citation>
    <scope>NUCLEOTIDE SEQUENCE [LARGE SCALE GENOMIC DNA]</scope>
    <source>
        <strain evidence="1 2">JLT2016</strain>
    </source>
</reference>